<keyword evidence="3" id="KW-1185">Reference proteome</keyword>
<evidence type="ECO:0000313" key="3">
    <source>
        <dbReference type="Proteomes" id="UP000031189"/>
    </source>
</evidence>
<dbReference type="RefSeq" id="WP_039678212.1">
    <property type="nucleotide sequence ID" value="NZ_JAWGXO010000010.1"/>
</dbReference>
<dbReference type="Proteomes" id="UP000031189">
    <property type="component" value="Unassembled WGS sequence"/>
</dbReference>
<keyword evidence="1" id="KW-1133">Transmembrane helix</keyword>
<comment type="caution">
    <text evidence="2">The sequence shown here is derived from an EMBL/GenBank/DDBJ whole genome shotgun (WGS) entry which is preliminary data.</text>
</comment>
<evidence type="ECO:0000313" key="2">
    <source>
        <dbReference type="EMBL" id="KHS58599.1"/>
    </source>
</evidence>
<organism evidence="2 3">
    <name type="scientific">Terrisporobacter othiniensis</name>
    <dbReference type="NCBI Taxonomy" id="1577792"/>
    <lineage>
        <taxon>Bacteria</taxon>
        <taxon>Bacillati</taxon>
        <taxon>Bacillota</taxon>
        <taxon>Clostridia</taxon>
        <taxon>Peptostreptococcales</taxon>
        <taxon>Peptostreptococcaceae</taxon>
        <taxon>Terrisporobacter</taxon>
    </lineage>
</organism>
<evidence type="ECO:0000256" key="1">
    <source>
        <dbReference type="SAM" id="Phobius"/>
    </source>
</evidence>
<dbReference type="EMBL" id="JWHR01000023">
    <property type="protein sequence ID" value="KHS58599.1"/>
    <property type="molecule type" value="Genomic_DNA"/>
</dbReference>
<keyword evidence="1" id="KW-0812">Transmembrane</keyword>
<proteinExistence type="predicted"/>
<reference evidence="2 3" key="1">
    <citation type="submission" date="2014-12" db="EMBL/GenBank/DDBJ databases">
        <title>Draft genome sequence of Terrisporobacter sp. 08-306576, isolated from the blood culture of a bacteremia patient.</title>
        <authorList>
            <person name="Lund L.C."/>
            <person name="Sydenham T.V."/>
            <person name="Hogh S.V."/>
            <person name="Skov M.N."/>
            <person name="Kemp M."/>
            <person name="Justesen U.S."/>
        </authorList>
    </citation>
    <scope>NUCLEOTIDE SEQUENCE [LARGE SCALE GENOMIC DNA]</scope>
    <source>
        <strain evidence="2 3">08-306576</strain>
    </source>
</reference>
<feature type="transmembrane region" description="Helical" evidence="1">
    <location>
        <begin position="21"/>
        <end position="38"/>
    </location>
</feature>
<sequence>MPSLFISEVIFILIHKYIGNKFSKFILVSLLFIMPFIFNSNHVILTVLFRSLTSLGYIFNNYLPWMLGKLSIKDELNVIID</sequence>
<name>A0A0B3W0D0_9FIRM</name>
<gene>
    <name evidence="2" type="ORF">QX51_01840</name>
</gene>
<protein>
    <submittedName>
        <fullName evidence="2">Uncharacterized protein</fullName>
    </submittedName>
</protein>
<dbReference type="AlphaFoldDB" id="A0A0B3W0D0"/>
<keyword evidence="1" id="KW-0472">Membrane</keyword>
<accession>A0A0B3W0D0</accession>